<dbReference type="GO" id="GO:0016192">
    <property type="term" value="P:vesicle-mediated transport"/>
    <property type="evidence" value="ECO:0007669"/>
    <property type="project" value="TreeGrafter"/>
</dbReference>
<dbReference type="InterPro" id="IPR036188">
    <property type="entry name" value="FAD/NAD-bd_sf"/>
</dbReference>
<reference evidence="3" key="3">
    <citation type="journal article" date="2016" name="Gigascience">
        <title>De novo construction of an expanded transcriptome assembly for the western tarnished plant bug, Lygus hesperus.</title>
        <authorList>
            <person name="Tassone E.E."/>
            <person name="Geib S.M."/>
            <person name="Hall B."/>
            <person name="Fabrick J.A."/>
            <person name="Brent C.S."/>
            <person name="Hull J.J."/>
        </authorList>
    </citation>
    <scope>NUCLEOTIDE SEQUENCE</scope>
</reference>
<comment type="similarity">
    <text evidence="1">Belongs to the Rab GDI family.</text>
</comment>
<organism evidence="2">
    <name type="scientific">Lygus hesperus</name>
    <name type="common">Western plant bug</name>
    <dbReference type="NCBI Taxonomy" id="30085"/>
    <lineage>
        <taxon>Eukaryota</taxon>
        <taxon>Metazoa</taxon>
        <taxon>Ecdysozoa</taxon>
        <taxon>Arthropoda</taxon>
        <taxon>Hexapoda</taxon>
        <taxon>Insecta</taxon>
        <taxon>Pterygota</taxon>
        <taxon>Neoptera</taxon>
        <taxon>Paraneoptera</taxon>
        <taxon>Hemiptera</taxon>
        <taxon>Heteroptera</taxon>
        <taxon>Panheteroptera</taxon>
        <taxon>Cimicomorpha</taxon>
        <taxon>Miridae</taxon>
        <taxon>Mirini</taxon>
        <taxon>Lygus</taxon>
    </lineage>
</organism>
<dbReference type="GO" id="GO:0005093">
    <property type="term" value="F:Rab GDP-dissociation inhibitor activity"/>
    <property type="evidence" value="ECO:0007669"/>
    <property type="project" value="TreeGrafter"/>
</dbReference>
<evidence type="ECO:0000313" key="2">
    <source>
        <dbReference type="EMBL" id="JAG20333.1"/>
    </source>
</evidence>
<evidence type="ECO:0000313" key="3">
    <source>
        <dbReference type="EMBL" id="JAP97971.1"/>
    </source>
</evidence>
<proteinExistence type="inferred from homology"/>
<dbReference type="InterPro" id="IPR018203">
    <property type="entry name" value="GDP_dissociation_inhibitor"/>
</dbReference>
<reference evidence="2" key="1">
    <citation type="journal article" date="2014" name="PLoS ONE">
        <title>Transcriptome-Based Identification of ABC Transporters in the Western Tarnished Plant Bug Lygus hesperus.</title>
        <authorList>
            <person name="Hull J.J."/>
            <person name="Chaney K."/>
            <person name="Geib S.M."/>
            <person name="Fabrick J.A."/>
            <person name="Brent C.S."/>
            <person name="Walsh D."/>
            <person name="Lavine L.C."/>
        </authorList>
    </citation>
    <scope>NUCLEOTIDE SEQUENCE</scope>
</reference>
<dbReference type="AlphaFoldDB" id="A0A0A9XNB9"/>
<dbReference type="PRINTS" id="PR00891">
    <property type="entry name" value="RABGDIREP"/>
</dbReference>
<dbReference type="GO" id="GO:0007264">
    <property type="term" value="P:small GTPase-mediated signal transduction"/>
    <property type="evidence" value="ECO:0007669"/>
    <property type="project" value="InterPro"/>
</dbReference>
<sequence>MCAGELVKILRATVVERYDMQFMLIACAFVMKDGKIAKVPSTDTEALTSPLMGFFEKRRAAKLFQYIHNYDANNKNTWKEYNLKVMSMRQLYHAFGIGDDTMTFVGHAVALENNDGYLDKPAYDTVMRCKLYERSFYSYGVSPFLYPLYGSGELPQAFSRLCAVYGGTYMLDTPVDKVNFD</sequence>
<dbReference type="PANTHER" id="PTHR11787:SF8">
    <property type="entry name" value="RAB GDP DISSOCIATION INHIBITOR"/>
    <property type="match status" value="1"/>
</dbReference>
<dbReference type="EMBL" id="GDHC01020657">
    <property type="protein sequence ID" value="JAP97971.1"/>
    <property type="molecule type" value="Transcribed_RNA"/>
</dbReference>
<dbReference type="Gene3D" id="1.10.405.10">
    <property type="entry name" value="Guanine Nucleotide Dissociation Inhibitor, domain 1"/>
    <property type="match status" value="1"/>
</dbReference>
<evidence type="ECO:0000256" key="1">
    <source>
        <dbReference type="ARBA" id="ARBA00005593"/>
    </source>
</evidence>
<accession>A0A0A9XNB9</accession>
<dbReference type="EMBL" id="GDHC01014719">
    <property type="protein sequence ID" value="JAQ03910.1"/>
    <property type="molecule type" value="Transcribed_RNA"/>
</dbReference>
<gene>
    <name evidence="2" type="primary">GDI1</name>
    <name evidence="3" type="synonym">GDI1_0</name>
    <name evidence="4" type="synonym">GDI1_1</name>
    <name evidence="2" type="ORF">CM83_4804</name>
    <name evidence="4" type="ORF">g.11435</name>
    <name evidence="3" type="ORF">g.11436</name>
</gene>
<protein>
    <submittedName>
        <fullName evidence="2">Rab GDP dissociation inhibitor alpha</fullName>
    </submittedName>
</protein>
<dbReference type="EMBL" id="GBHO01023271">
    <property type="protein sequence ID" value="JAG20333.1"/>
    <property type="molecule type" value="Transcribed_RNA"/>
</dbReference>
<dbReference type="SUPFAM" id="SSF51905">
    <property type="entry name" value="FAD/NAD(P)-binding domain"/>
    <property type="match status" value="1"/>
</dbReference>
<dbReference type="FunFam" id="1.10.405.10:FF:000011">
    <property type="entry name" value="Rab GDP dissociation inhibitor"/>
    <property type="match status" value="1"/>
</dbReference>
<evidence type="ECO:0000313" key="4">
    <source>
        <dbReference type="EMBL" id="JAQ03910.1"/>
    </source>
</evidence>
<dbReference type="Pfam" id="PF00996">
    <property type="entry name" value="GDI"/>
    <property type="match status" value="1"/>
</dbReference>
<dbReference type="PANTHER" id="PTHR11787">
    <property type="entry name" value="RAB GDP-DISSOCIATION INHIBITOR"/>
    <property type="match status" value="1"/>
</dbReference>
<name>A0A0A9XNB9_LYGHE</name>
<reference evidence="2" key="2">
    <citation type="submission" date="2014-07" db="EMBL/GenBank/DDBJ databases">
        <authorList>
            <person name="Hull J."/>
        </authorList>
    </citation>
    <scope>NUCLEOTIDE SEQUENCE</scope>
</reference>
<dbReference type="GO" id="GO:0005737">
    <property type="term" value="C:cytoplasm"/>
    <property type="evidence" value="ECO:0007669"/>
    <property type="project" value="TreeGrafter"/>
</dbReference>